<gene>
    <name evidence="1" type="ordered locus">AZC_2423</name>
</gene>
<organism evidence="1 2">
    <name type="scientific">Azorhizobium caulinodans (strain ATCC 43989 / DSM 5975 / JCM 20966 / LMG 6465 / NBRC 14845 / NCIMB 13405 / ORS 571)</name>
    <dbReference type="NCBI Taxonomy" id="438753"/>
    <lineage>
        <taxon>Bacteria</taxon>
        <taxon>Pseudomonadati</taxon>
        <taxon>Pseudomonadota</taxon>
        <taxon>Alphaproteobacteria</taxon>
        <taxon>Hyphomicrobiales</taxon>
        <taxon>Xanthobacteraceae</taxon>
        <taxon>Azorhizobium</taxon>
    </lineage>
</organism>
<evidence type="ECO:0000313" key="2">
    <source>
        <dbReference type="Proteomes" id="UP000000270"/>
    </source>
</evidence>
<reference evidence="1 2" key="1">
    <citation type="journal article" date="2007" name="Appl. Environ. Microbiol.">
        <title>Rhizobial factors required for stem nodule maturation and maintenance in Sesbania rostrata-Azorhizobium caulinodans ORS571 symbiosis.</title>
        <authorList>
            <person name="Suzuki S."/>
            <person name="Aono T."/>
            <person name="Lee KB."/>
            <person name="Suzuki T."/>
            <person name="Liu CT."/>
            <person name="Miwa H."/>
            <person name="Wakao S."/>
            <person name="Iki T."/>
            <person name="Oyaizu H."/>
        </authorList>
    </citation>
    <scope>NUCLEOTIDE SEQUENCE [LARGE SCALE GENOMIC DNA]</scope>
    <source>
        <strain evidence="2">ATCC 43989 / DSM 5975 / JCM 20966 / LMG 6465 / NBRC 14845 / NCIMB 13405 / ORS 571</strain>
    </source>
</reference>
<dbReference type="HOGENOM" id="CLU_1640216_0_0_5"/>
<reference evidence="1 2" key="3">
    <citation type="journal article" date="2008" name="BMC Genomics">
        <title>The genome of the versatile nitrogen fixer Azorhizobium caulinodans ORS571.</title>
        <authorList>
            <person name="Lee KB."/>
            <person name="Backer P.D."/>
            <person name="Aono T."/>
            <person name="Liu CT."/>
            <person name="Suzuki S."/>
            <person name="Suzuki T."/>
            <person name="Kaneko T."/>
            <person name="Yamada M."/>
            <person name="Tabata S."/>
            <person name="Kupfer D.M."/>
            <person name="Najar F.Z."/>
            <person name="Wiley G.B."/>
            <person name="Roe B."/>
            <person name="Binnewies T.T."/>
            <person name="Ussery D.W."/>
            <person name="D'Haeze W."/>
            <person name="Herder J.D."/>
            <person name="Gevers D."/>
            <person name="Vereecke D."/>
            <person name="Holsters M."/>
            <person name="Oyaizu H."/>
        </authorList>
    </citation>
    <scope>NUCLEOTIDE SEQUENCE [LARGE SCALE GENOMIC DNA]</scope>
    <source>
        <strain evidence="2">ATCC 43989 / DSM 5975 / JCM 20966 / LMG 6465 / NBRC 14845 / NCIMB 13405 / ORS 571</strain>
    </source>
</reference>
<dbReference type="AlphaFoldDB" id="A8I6L4"/>
<reference evidence="1 2" key="5">
    <citation type="journal article" date="2010" name="Appl. Environ. Microbiol.">
        <title>phrR-like gene praR of Azorhizobium caulinodans ORS571 is essential for symbiosis with Sesbania rostrata and is involved in expression of reb genes.</title>
        <authorList>
            <person name="Akiba N."/>
            <person name="Aono T."/>
            <person name="Toyazaki H."/>
            <person name="Sato S."/>
            <person name="Oyaizu H."/>
        </authorList>
    </citation>
    <scope>NUCLEOTIDE SEQUENCE [LARGE SCALE GENOMIC DNA]</scope>
    <source>
        <strain evidence="2">ATCC 43989 / DSM 5975 / JCM 20966 / LMG 6465 / NBRC 14845 / NCIMB 13405 / ORS 571</strain>
    </source>
</reference>
<dbReference type="EMBL" id="AP009384">
    <property type="protein sequence ID" value="BAF88421.1"/>
    <property type="molecule type" value="Genomic_DNA"/>
</dbReference>
<keyword evidence="2" id="KW-1185">Reference proteome</keyword>
<dbReference type="eggNOG" id="ENOG50334CS">
    <property type="taxonomic scope" value="Bacteria"/>
</dbReference>
<accession>A8I6L4</accession>
<protein>
    <submittedName>
        <fullName evidence="1">Uncharacterized protein</fullName>
    </submittedName>
</protein>
<dbReference type="STRING" id="438753.AZC_2423"/>
<evidence type="ECO:0000313" key="1">
    <source>
        <dbReference type="EMBL" id="BAF88421.1"/>
    </source>
</evidence>
<dbReference type="Proteomes" id="UP000000270">
    <property type="component" value="Chromosome"/>
</dbReference>
<sequence length="190" mass="19883">MSASLPAWHGLVACGAVVVEKRMRAALWLAVLLSTPVLMPSAFGQPVTPPAATSRAWAQDPSTGCRFMVPKSLTAGPTFWIGTCKDGLATGLGMLRRRDGAAPRPAFYGEMQAGVPKIGAIDFDGGYQVGPFRDGDIGQGEIEPNDRITGFTVASKAALAVSASYKAQNNAASARHYEGVAKTLALQADF</sequence>
<proteinExistence type="predicted"/>
<name>A8I6L4_AZOC5</name>
<reference evidence="2" key="2">
    <citation type="submission" date="2007-04" db="EMBL/GenBank/DDBJ databases">
        <title>Complete genome sequence of the nitrogen-fixing bacterium Azorhizobium caulinodans ORS571.</title>
        <authorList>
            <person name="Lee K.B."/>
            <person name="Backer P.D."/>
            <person name="Aono T."/>
            <person name="Liu C.T."/>
            <person name="Suzuki S."/>
            <person name="Suzuki T."/>
            <person name="Kaneko T."/>
            <person name="Yamada M."/>
            <person name="Tabata S."/>
            <person name="Kupfer D.M."/>
            <person name="Najar F.Z."/>
            <person name="Wiley G.B."/>
            <person name="Roe B."/>
            <person name="Binnewies T."/>
            <person name="Ussery D."/>
            <person name="Vereecke D."/>
            <person name="Gevers D."/>
            <person name="Holsters M."/>
            <person name="Oyaizu H."/>
        </authorList>
    </citation>
    <scope>NUCLEOTIDE SEQUENCE [LARGE SCALE GENOMIC DNA]</scope>
    <source>
        <strain evidence="2">ATCC 43989 / DSM 5975 / JCM 20966 / LMG 6465 / NBRC 14845 / NCIMB 13405 / ORS 571</strain>
    </source>
</reference>
<reference evidence="1 2" key="4">
    <citation type="journal article" date="2009" name="Appl. Environ. Microbiol.">
        <title>Comparative genome-wide transcriptional profiling of Azorhizobium caulinodans ORS571 grown under free-living and symbiotic conditions.</title>
        <authorList>
            <person name="Tsukada S."/>
            <person name="Aono T."/>
            <person name="Akiba N."/>
            <person name="Lee KB."/>
            <person name="Liu CT."/>
            <person name="Toyazaki H."/>
            <person name="Oyaizu H."/>
        </authorList>
    </citation>
    <scope>NUCLEOTIDE SEQUENCE [LARGE SCALE GENOMIC DNA]</scope>
    <source>
        <strain evidence="2">ATCC 43989 / DSM 5975 / JCM 20966 / LMG 6465 / NBRC 14845 / NCIMB 13405 / ORS 571</strain>
    </source>
</reference>
<dbReference type="KEGG" id="azc:AZC_2423"/>
<reference evidence="1 2" key="6">
    <citation type="journal article" date="2011" name="Appl. Environ. Microbiol.">
        <title>Involvement of the azorhizobial chromosome partition gene (parA) in the onset of bacteroid differentiation during Sesbania rostrata stem nodule development.</title>
        <authorList>
            <person name="Liu CT."/>
            <person name="Lee KB."/>
            <person name="Wang YS."/>
            <person name="Peng MH."/>
            <person name="Lee KT."/>
            <person name="Suzuki S."/>
            <person name="Suzuki T."/>
            <person name="Oyaizu H."/>
        </authorList>
    </citation>
    <scope>NUCLEOTIDE SEQUENCE [LARGE SCALE GENOMIC DNA]</scope>
    <source>
        <strain evidence="2">ATCC 43989 / DSM 5975 / JCM 20966 / LMG 6465 / NBRC 14845 / NCIMB 13405 / ORS 571</strain>
    </source>
</reference>